<proteinExistence type="inferred from homology"/>
<dbReference type="NCBIfam" id="TIGR01750">
    <property type="entry name" value="fabZ"/>
    <property type="match status" value="1"/>
</dbReference>
<dbReference type="EC" id="4.2.1.59" evidence="9"/>
<dbReference type="RefSeq" id="WP_209373193.1">
    <property type="nucleotide sequence ID" value="NZ_JAGIZA010000005.1"/>
</dbReference>
<evidence type="ECO:0000256" key="5">
    <source>
        <dbReference type="ARBA" id="ARBA00022556"/>
    </source>
</evidence>
<keyword evidence="3 9" id="KW-0963">Cytoplasm</keyword>
<dbReference type="Gene3D" id="3.10.129.10">
    <property type="entry name" value="Hotdog Thioesterase"/>
    <property type="match status" value="1"/>
</dbReference>
<reference evidence="10" key="1">
    <citation type="submission" date="2021-03" db="EMBL/GenBank/DDBJ databases">
        <authorList>
            <person name="So Y."/>
        </authorList>
    </citation>
    <scope>NUCLEOTIDE SEQUENCE</scope>
    <source>
        <strain evidence="10">SG15</strain>
    </source>
</reference>
<keyword evidence="6 9" id="KW-0443">Lipid metabolism</keyword>
<dbReference type="HAMAP" id="MF_00406">
    <property type="entry name" value="FabZ"/>
    <property type="match status" value="1"/>
</dbReference>
<dbReference type="GO" id="GO:0009245">
    <property type="term" value="P:lipid A biosynthetic process"/>
    <property type="evidence" value="ECO:0007669"/>
    <property type="project" value="UniProtKB-UniRule"/>
</dbReference>
<feature type="active site" evidence="9">
    <location>
        <position position="66"/>
    </location>
</feature>
<dbReference type="PANTHER" id="PTHR30272">
    <property type="entry name" value="3-HYDROXYACYL-[ACYL-CARRIER-PROTEIN] DEHYDRATASE"/>
    <property type="match status" value="1"/>
</dbReference>
<dbReference type="Proteomes" id="UP000677537">
    <property type="component" value="Unassembled WGS sequence"/>
</dbReference>
<keyword evidence="7 9" id="KW-0456">Lyase</keyword>
<keyword evidence="11" id="KW-1185">Reference proteome</keyword>
<comment type="caution">
    <text evidence="10">The sequence shown here is derived from an EMBL/GenBank/DDBJ whole genome shotgun (WGS) entry which is preliminary data.</text>
</comment>
<comment type="similarity">
    <text evidence="2 9">Belongs to the thioester dehydratase family. FabZ subfamily.</text>
</comment>
<dbReference type="AlphaFoldDB" id="A0A940S7I7"/>
<dbReference type="FunFam" id="3.10.129.10:FF:000001">
    <property type="entry name" value="3-hydroxyacyl-[acyl-carrier-protein] dehydratase FabZ"/>
    <property type="match status" value="1"/>
</dbReference>
<dbReference type="SUPFAM" id="SSF54637">
    <property type="entry name" value="Thioesterase/thiol ester dehydrase-isomerase"/>
    <property type="match status" value="1"/>
</dbReference>
<evidence type="ECO:0000256" key="2">
    <source>
        <dbReference type="ARBA" id="ARBA00009174"/>
    </source>
</evidence>
<dbReference type="InterPro" id="IPR013114">
    <property type="entry name" value="FabA_FabZ"/>
</dbReference>
<dbReference type="InterPro" id="IPR010084">
    <property type="entry name" value="FabZ"/>
</dbReference>
<protein>
    <recommendedName>
        <fullName evidence="9">3-hydroxyacyl-[acyl-carrier-protein] dehydratase FabZ</fullName>
        <ecNumber evidence="9">4.2.1.59</ecNumber>
    </recommendedName>
    <alternativeName>
        <fullName evidence="9">(3R)-hydroxymyristoyl-[acyl-carrier-protein] dehydratase</fullName>
        <shortName evidence="9">(3R)-hydroxymyristoyl-ACP dehydrase</shortName>
    </alternativeName>
    <alternativeName>
        <fullName evidence="9">Beta-hydroxyacyl-ACP dehydratase</fullName>
    </alternativeName>
</protein>
<organism evidence="10 11">
    <name type="scientific">Roseomonas indoligenes</name>
    <dbReference type="NCBI Taxonomy" id="2820811"/>
    <lineage>
        <taxon>Bacteria</taxon>
        <taxon>Pseudomonadati</taxon>
        <taxon>Pseudomonadota</taxon>
        <taxon>Alphaproteobacteria</taxon>
        <taxon>Acetobacterales</taxon>
        <taxon>Roseomonadaceae</taxon>
        <taxon>Roseomonas</taxon>
    </lineage>
</organism>
<evidence type="ECO:0000256" key="4">
    <source>
        <dbReference type="ARBA" id="ARBA00022516"/>
    </source>
</evidence>
<dbReference type="Pfam" id="PF07977">
    <property type="entry name" value="FabA"/>
    <property type="match status" value="1"/>
</dbReference>
<dbReference type="NCBIfam" id="NF000582">
    <property type="entry name" value="PRK00006.1"/>
    <property type="match status" value="1"/>
</dbReference>
<comment type="function">
    <text evidence="8 9">Involved in unsaturated fatty acids biosynthesis. Catalyzes the dehydration of short chain beta-hydroxyacyl-ACPs and long chain saturated and unsaturated beta-hydroxyacyl-ACPs.</text>
</comment>
<gene>
    <name evidence="9 10" type="primary">fabZ</name>
    <name evidence="10" type="ORF">J5Y10_10080</name>
</gene>
<dbReference type="InterPro" id="IPR029069">
    <property type="entry name" value="HotDog_dom_sf"/>
</dbReference>
<comment type="subcellular location">
    <subcellularLocation>
        <location evidence="1 9">Cytoplasm</location>
    </subcellularLocation>
</comment>
<comment type="catalytic activity">
    <reaction evidence="9">
        <text>a (3R)-hydroxyacyl-[ACP] = a (2E)-enoyl-[ACP] + H2O</text>
        <dbReference type="Rhea" id="RHEA:13097"/>
        <dbReference type="Rhea" id="RHEA-COMP:9925"/>
        <dbReference type="Rhea" id="RHEA-COMP:9945"/>
        <dbReference type="ChEBI" id="CHEBI:15377"/>
        <dbReference type="ChEBI" id="CHEBI:78784"/>
        <dbReference type="ChEBI" id="CHEBI:78827"/>
        <dbReference type="EC" id="4.2.1.59"/>
    </reaction>
</comment>
<keyword evidence="5 9" id="KW-0441">Lipid A biosynthesis</keyword>
<dbReference type="PANTHER" id="PTHR30272:SF1">
    <property type="entry name" value="3-HYDROXYACYL-[ACYL-CARRIER-PROTEIN] DEHYDRATASE"/>
    <property type="match status" value="1"/>
</dbReference>
<name>A0A940S7I7_9PROT</name>
<dbReference type="CDD" id="cd01288">
    <property type="entry name" value="FabZ"/>
    <property type="match status" value="1"/>
</dbReference>
<accession>A0A940S7I7</accession>
<evidence type="ECO:0000313" key="10">
    <source>
        <dbReference type="EMBL" id="MBP0493123.1"/>
    </source>
</evidence>
<keyword evidence="4 9" id="KW-0444">Lipid biosynthesis</keyword>
<dbReference type="GO" id="GO:0019171">
    <property type="term" value="F:(3R)-hydroxyacyl-[acyl-carrier-protein] dehydratase activity"/>
    <property type="evidence" value="ECO:0007669"/>
    <property type="project" value="UniProtKB-EC"/>
</dbReference>
<dbReference type="GO" id="GO:0006633">
    <property type="term" value="P:fatty acid biosynthetic process"/>
    <property type="evidence" value="ECO:0007669"/>
    <property type="project" value="UniProtKB-UniRule"/>
</dbReference>
<dbReference type="GO" id="GO:0016020">
    <property type="term" value="C:membrane"/>
    <property type="evidence" value="ECO:0007669"/>
    <property type="project" value="GOC"/>
</dbReference>
<dbReference type="EMBL" id="JAGIZA010000005">
    <property type="protein sequence ID" value="MBP0493123.1"/>
    <property type="molecule type" value="Genomic_DNA"/>
</dbReference>
<sequence>MADSEDKAPESAGGETLTTLDVGRIMQAIPHRFPFLLVDRVVDLVRGQSCTGIKNVTINEHVFQGHFPRHPVFPGVMIIESMAQTAGVLVVETLGPEAQGKLVYFMSVEGAKFRKPVVPGDQMRVHVTKLRQRGNVWKFSAEAKVDGAVVAEATYAAMILDS</sequence>
<dbReference type="GO" id="GO:0005737">
    <property type="term" value="C:cytoplasm"/>
    <property type="evidence" value="ECO:0007669"/>
    <property type="project" value="UniProtKB-SubCell"/>
</dbReference>
<evidence type="ECO:0000256" key="7">
    <source>
        <dbReference type="ARBA" id="ARBA00023239"/>
    </source>
</evidence>
<evidence type="ECO:0000256" key="1">
    <source>
        <dbReference type="ARBA" id="ARBA00004496"/>
    </source>
</evidence>
<evidence type="ECO:0000256" key="8">
    <source>
        <dbReference type="ARBA" id="ARBA00025049"/>
    </source>
</evidence>
<evidence type="ECO:0000256" key="6">
    <source>
        <dbReference type="ARBA" id="ARBA00023098"/>
    </source>
</evidence>
<evidence type="ECO:0000256" key="3">
    <source>
        <dbReference type="ARBA" id="ARBA00022490"/>
    </source>
</evidence>
<evidence type="ECO:0000256" key="9">
    <source>
        <dbReference type="HAMAP-Rule" id="MF_00406"/>
    </source>
</evidence>
<evidence type="ECO:0000313" key="11">
    <source>
        <dbReference type="Proteomes" id="UP000677537"/>
    </source>
</evidence>